<dbReference type="PANTHER" id="PTHR34220">
    <property type="entry name" value="SENSOR HISTIDINE KINASE YPDA"/>
    <property type="match status" value="1"/>
</dbReference>
<keyword evidence="1" id="KW-0812">Transmembrane</keyword>
<accession>A0A916JNC0</accession>
<feature type="domain" description="Two component regulator three Y" evidence="4">
    <location>
        <begin position="682"/>
        <end position="741"/>
    </location>
</feature>
<dbReference type="SUPFAM" id="SSF55874">
    <property type="entry name" value="ATPase domain of HSP90 chaperone/DNA topoisomerase II/histidine kinase"/>
    <property type="match status" value="1"/>
</dbReference>
<dbReference type="Gene3D" id="2.130.10.10">
    <property type="entry name" value="YVTN repeat-like/Quinoprotein amine dehydrogenase"/>
    <property type="match status" value="3"/>
</dbReference>
<protein>
    <recommendedName>
        <fullName evidence="7">Histidine kinase</fullName>
    </recommendedName>
</protein>
<dbReference type="Pfam" id="PF06580">
    <property type="entry name" value="His_kinase"/>
    <property type="match status" value="1"/>
</dbReference>
<dbReference type="Pfam" id="PF07494">
    <property type="entry name" value="Reg_prop"/>
    <property type="match status" value="5"/>
</dbReference>
<keyword evidence="2" id="KW-0732">Signal</keyword>
<dbReference type="InterPro" id="IPR013783">
    <property type="entry name" value="Ig-like_fold"/>
</dbReference>
<name>A0A916JNC0_9FLAO</name>
<dbReference type="SUPFAM" id="SSF63829">
    <property type="entry name" value="Calcium-dependent phosphotriesterase"/>
    <property type="match status" value="3"/>
</dbReference>
<evidence type="ECO:0000259" key="4">
    <source>
        <dbReference type="Pfam" id="PF07495"/>
    </source>
</evidence>
<dbReference type="Proteomes" id="UP000683507">
    <property type="component" value="Chromosome"/>
</dbReference>
<evidence type="ECO:0000256" key="2">
    <source>
        <dbReference type="SAM" id="SignalP"/>
    </source>
</evidence>
<feature type="signal peptide" evidence="2">
    <location>
        <begin position="1"/>
        <end position="21"/>
    </location>
</feature>
<dbReference type="RefSeq" id="WP_258541595.1">
    <property type="nucleotide sequence ID" value="NZ_OU015584.1"/>
</dbReference>
<feature type="domain" description="Signal transduction histidine kinase internal region" evidence="3">
    <location>
        <begin position="795"/>
        <end position="869"/>
    </location>
</feature>
<dbReference type="InterPro" id="IPR011123">
    <property type="entry name" value="Y_Y_Y"/>
</dbReference>
<feature type="chain" id="PRO_5036742269" description="Histidine kinase" evidence="2">
    <location>
        <begin position="22"/>
        <end position="1000"/>
    </location>
</feature>
<organism evidence="5 6">
    <name type="scientific">Parvicella tangerina</name>
    <dbReference type="NCBI Taxonomy" id="2829795"/>
    <lineage>
        <taxon>Bacteria</taxon>
        <taxon>Pseudomonadati</taxon>
        <taxon>Bacteroidota</taxon>
        <taxon>Flavobacteriia</taxon>
        <taxon>Flavobacteriales</taxon>
        <taxon>Parvicellaceae</taxon>
        <taxon>Parvicella</taxon>
    </lineage>
</organism>
<dbReference type="Gene3D" id="2.60.40.10">
    <property type="entry name" value="Immunoglobulins"/>
    <property type="match status" value="1"/>
</dbReference>
<dbReference type="Pfam" id="PF07495">
    <property type="entry name" value="Y_Y_Y"/>
    <property type="match status" value="1"/>
</dbReference>
<keyword evidence="1" id="KW-1133">Transmembrane helix</keyword>
<dbReference type="Gene3D" id="3.30.565.10">
    <property type="entry name" value="Histidine kinase-like ATPase, C-terminal domain"/>
    <property type="match status" value="1"/>
</dbReference>
<gene>
    <name evidence="5" type="ORF">CRYO30217_01394</name>
</gene>
<sequence length="1000" mass="113468">MKAWNVILFSVLFCLCGFAQKSQFQVFSVEEGLPQSQVYAMLMDNNHRIWLGTKGGGLTVFDGAKFKNFGEKEGLLDDKVFALFQDSHGIIWIGTSKNVVSFNGLEFTYHELITDNLVVSAIQEDAEGRIWVATNKGLFYRNQQKWESYSEKVGALMVDVSCIFLDDEGVLWAGNDDGLFKLSEMGYEQFTIHEGLTSNKVRSINEMNGKLLVGTYGGGLNVLINGEWRVLGDPKEIINDVYVDHESEHVWLATHNHGIVQIRPENNSTVYFNAEDGLSTNHTRIIDQDYWGNIWVGTSGGGLNKMFTPNFVHFNEDNGIKGKMFYAIEKSRYGGVWVSTGSNGVARIIGDSVAVFNASNGFKDVKSKALLEDSDGHLWIGTEGEGIYYYDGQHFVNLDGDDGLADNWIRSIVEDQEGVIWVATVSGISAITLDKSTPLFDYKIQDFSQVKGLPDDRINTMIVDDDNRKWFGCQSGHLGYILDNNIYFSEEDQKLIKSPVKSLDIDSENRLWIATEGNGVFWGDLDNQFVNFNRIGTSKGLNNNNVYLIQADLKNRVWAGAGSGVDEISVSSSGELIYIKHYSKNEGFLGGETCSDAADIDEQGRVWIGTLDGLNCFSAKKGFVNDVPPKVFLDDITIFYESILNTSAKDQISDWFTVKDKLHLHHTQNHLSFHFDAINLINPNKVFFQYKLEGFDVSWSPISDRNDATYSNLPSGNYTFKVKAVNEDGVWSEELVIPIEVSIPYWKTTWFFASVVSGILMVIGIIVLLIFLRYRRRTKEEREMLRIERNMLELEQKTLRLQMNPHFIFNAMNTVQALIAKNDTKEARYYLAKFSKLMRKILENSRHSFISIQDEMETLENYLNLEKLNTDFPFDYEIIVDDKIQPDAYGIPPLLLQPFVENAIVHGIKEIDYQGKITVRFILKENYIECVVEDNGRGRKAAKEVRHQKSSYHKSTALVLTQERLSTLNEDNSYQSFEIIDLDDPSGTRVVVRIPIVEVY</sequence>
<dbReference type="AlphaFoldDB" id="A0A916JNC0"/>
<evidence type="ECO:0000259" key="3">
    <source>
        <dbReference type="Pfam" id="PF06580"/>
    </source>
</evidence>
<dbReference type="GO" id="GO:0000155">
    <property type="term" value="F:phosphorelay sensor kinase activity"/>
    <property type="evidence" value="ECO:0007669"/>
    <property type="project" value="InterPro"/>
</dbReference>
<feature type="transmembrane region" description="Helical" evidence="1">
    <location>
        <begin position="750"/>
        <end position="772"/>
    </location>
</feature>
<dbReference type="KEGG" id="ptan:CRYO30217_01394"/>
<evidence type="ECO:0000313" key="6">
    <source>
        <dbReference type="Proteomes" id="UP000683507"/>
    </source>
</evidence>
<dbReference type="InterPro" id="IPR036890">
    <property type="entry name" value="HATPase_C_sf"/>
</dbReference>
<dbReference type="GO" id="GO:0016020">
    <property type="term" value="C:membrane"/>
    <property type="evidence" value="ECO:0007669"/>
    <property type="project" value="InterPro"/>
</dbReference>
<dbReference type="InterPro" id="IPR050640">
    <property type="entry name" value="Bact_2-comp_sensor_kinase"/>
</dbReference>
<keyword evidence="6" id="KW-1185">Reference proteome</keyword>
<proteinExistence type="predicted"/>
<dbReference type="PANTHER" id="PTHR34220:SF7">
    <property type="entry name" value="SENSOR HISTIDINE KINASE YPDA"/>
    <property type="match status" value="1"/>
</dbReference>
<evidence type="ECO:0000256" key="1">
    <source>
        <dbReference type="SAM" id="Phobius"/>
    </source>
</evidence>
<keyword evidence="1" id="KW-0472">Membrane</keyword>
<dbReference type="InterPro" id="IPR015943">
    <property type="entry name" value="WD40/YVTN_repeat-like_dom_sf"/>
</dbReference>
<evidence type="ECO:0008006" key="7">
    <source>
        <dbReference type="Google" id="ProtNLM"/>
    </source>
</evidence>
<dbReference type="EMBL" id="OU015584">
    <property type="protein sequence ID" value="CAG5080610.1"/>
    <property type="molecule type" value="Genomic_DNA"/>
</dbReference>
<evidence type="ECO:0000313" key="5">
    <source>
        <dbReference type="EMBL" id="CAG5080610.1"/>
    </source>
</evidence>
<dbReference type="InterPro" id="IPR011110">
    <property type="entry name" value="Reg_prop"/>
</dbReference>
<reference evidence="5" key="1">
    <citation type="submission" date="2021-04" db="EMBL/GenBank/DDBJ databases">
        <authorList>
            <person name="Rodrigo-Torres L."/>
            <person name="Arahal R. D."/>
            <person name="Lucena T."/>
        </authorList>
    </citation>
    <scope>NUCLEOTIDE SEQUENCE</scope>
    <source>
        <strain evidence="5">AS29M-1</strain>
    </source>
</reference>
<dbReference type="InterPro" id="IPR010559">
    <property type="entry name" value="Sig_transdc_His_kin_internal"/>
</dbReference>